<name>A0ABM6JXG8_SPOUR</name>
<keyword evidence="4 6" id="KW-0413">Isomerase</keyword>
<comment type="catalytic activity">
    <reaction evidence="1 6">
        <text>beta-D-ribopyranose = beta-D-ribofuranose</text>
        <dbReference type="Rhea" id="RHEA:25432"/>
        <dbReference type="ChEBI" id="CHEBI:27476"/>
        <dbReference type="ChEBI" id="CHEBI:47002"/>
        <dbReference type="EC" id="5.4.99.62"/>
    </reaction>
</comment>
<comment type="similarity">
    <text evidence="6">Belongs to the RbsD / FucU family. RbsD subfamily.</text>
</comment>
<dbReference type="HAMAP" id="MF_01661">
    <property type="entry name" value="D_rib_pyranase"/>
    <property type="match status" value="1"/>
</dbReference>
<keyword evidence="3 6" id="KW-0963">Cytoplasm</keyword>
<dbReference type="PANTHER" id="PTHR37831">
    <property type="entry name" value="D-RIBOSE PYRANASE"/>
    <property type="match status" value="1"/>
</dbReference>
<comment type="function">
    <text evidence="6">Catalyzes the interconversion of beta-pyran and beta-furan forms of D-ribose.</text>
</comment>
<evidence type="ECO:0000313" key="7">
    <source>
        <dbReference type="EMBL" id="ARF14966.1"/>
    </source>
</evidence>
<comment type="subunit">
    <text evidence="6">Homodecamer.</text>
</comment>
<evidence type="ECO:0000256" key="3">
    <source>
        <dbReference type="ARBA" id="ARBA00022490"/>
    </source>
</evidence>
<dbReference type="Proteomes" id="UP000192486">
    <property type="component" value="Chromosome"/>
</dbReference>
<dbReference type="RefSeq" id="WP_029052659.1">
    <property type="nucleotide sequence ID" value="NZ_CP015108.1"/>
</dbReference>
<dbReference type="EMBL" id="CP015108">
    <property type="protein sequence ID" value="ARF14966.1"/>
    <property type="molecule type" value="Genomic_DNA"/>
</dbReference>
<feature type="binding site" evidence="6">
    <location>
        <begin position="118"/>
        <end position="120"/>
    </location>
    <ligand>
        <name>substrate</name>
    </ligand>
</feature>
<comment type="subcellular location">
    <subcellularLocation>
        <location evidence="6">Cytoplasm</location>
    </subcellularLocation>
</comment>
<dbReference type="EC" id="5.4.99.62" evidence="2 6"/>
<evidence type="ECO:0000256" key="2">
    <source>
        <dbReference type="ARBA" id="ARBA00012862"/>
    </source>
</evidence>
<keyword evidence="5 6" id="KW-0119">Carbohydrate metabolism</keyword>
<evidence type="ECO:0000256" key="5">
    <source>
        <dbReference type="ARBA" id="ARBA00023277"/>
    </source>
</evidence>
<dbReference type="SUPFAM" id="SSF102546">
    <property type="entry name" value="RbsD-like"/>
    <property type="match status" value="1"/>
</dbReference>
<feature type="binding site" evidence="6">
    <location>
        <position position="96"/>
    </location>
    <ligand>
        <name>substrate</name>
    </ligand>
</feature>
<reference evidence="7 8" key="1">
    <citation type="submission" date="2016-04" db="EMBL/GenBank/DDBJ databases">
        <title>Comparative Genomics and Epigenetics of Sporosarcina ureae.</title>
        <authorList>
            <person name="Oliver A.S."/>
            <person name="Cooper K.K."/>
        </authorList>
    </citation>
    <scope>NUCLEOTIDE SEQUENCE [LARGE SCALE GENOMIC DNA]</scope>
    <source>
        <strain evidence="7 8">S204</strain>
    </source>
</reference>
<dbReference type="NCBIfam" id="NF008761">
    <property type="entry name" value="PRK11797.1"/>
    <property type="match status" value="1"/>
</dbReference>
<gene>
    <name evidence="6" type="primary">rbsD</name>
    <name evidence="7" type="ORF">SporoS204_12865</name>
</gene>
<dbReference type="InterPro" id="IPR007721">
    <property type="entry name" value="RbsD_FucU"/>
</dbReference>
<feature type="binding site" evidence="6">
    <location>
        <position position="28"/>
    </location>
    <ligand>
        <name>substrate</name>
    </ligand>
</feature>
<dbReference type="Pfam" id="PF05025">
    <property type="entry name" value="RbsD_FucU"/>
    <property type="match status" value="1"/>
</dbReference>
<evidence type="ECO:0000256" key="4">
    <source>
        <dbReference type="ARBA" id="ARBA00023235"/>
    </source>
</evidence>
<evidence type="ECO:0000313" key="8">
    <source>
        <dbReference type="Proteomes" id="UP000192486"/>
    </source>
</evidence>
<protein>
    <recommendedName>
        <fullName evidence="2 6">D-ribose pyranase</fullName>
        <ecNumber evidence="2 6">5.4.99.62</ecNumber>
    </recommendedName>
</protein>
<dbReference type="InterPro" id="IPR023064">
    <property type="entry name" value="D-ribose_pyranase"/>
</dbReference>
<comment type="pathway">
    <text evidence="6">Carbohydrate metabolism; D-ribose degradation; D-ribose 5-phosphate from beta-D-ribopyranose: step 1/2.</text>
</comment>
<dbReference type="Gene3D" id="3.40.1650.10">
    <property type="entry name" value="RbsD-like domain"/>
    <property type="match status" value="1"/>
</dbReference>
<proteinExistence type="inferred from homology"/>
<organism evidence="7 8">
    <name type="scientific">Sporosarcina ureae</name>
    <dbReference type="NCBI Taxonomy" id="1571"/>
    <lineage>
        <taxon>Bacteria</taxon>
        <taxon>Bacillati</taxon>
        <taxon>Bacillota</taxon>
        <taxon>Bacilli</taxon>
        <taxon>Bacillales</taxon>
        <taxon>Caryophanaceae</taxon>
        <taxon>Sporosarcina</taxon>
    </lineage>
</organism>
<evidence type="ECO:0000256" key="1">
    <source>
        <dbReference type="ARBA" id="ARBA00000223"/>
    </source>
</evidence>
<dbReference type="PANTHER" id="PTHR37831:SF1">
    <property type="entry name" value="D-RIBOSE PYRANASE"/>
    <property type="match status" value="1"/>
</dbReference>
<accession>A0ABM6JXG8</accession>
<sequence length="129" mass="14412">MKKHGIINRDIAAVLAKMGHTDQLTIADCGLPIPEGVPCIDLSYTIGKPEFTEILLELLKDFQAEKVYIASEIKEENPTVYSEITQLECPIDELTHDQLKERSRQSKVIIRTGEATPYANIIVQSGVIF</sequence>
<evidence type="ECO:0000256" key="6">
    <source>
        <dbReference type="HAMAP-Rule" id="MF_01661"/>
    </source>
</evidence>
<keyword evidence="8" id="KW-1185">Reference proteome</keyword>
<feature type="active site" description="Proton donor" evidence="6">
    <location>
        <position position="20"/>
    </location>
</feature>
<dbReference type="InterPro" id="IPR023750">
    <property type="entry name" value="RbsD-like_sf"/>
</dbReference>